<accession>A0A077PM82</accession>
<comment type="caution">
    <text evidence="1">The sequence shown here is derived from an EMBL/GenBank/DDBJ whole genome shotgun (WGS) entry which is preliminary data.</text>
</comment>
<protein>
    <recommendedName>
        <fullName evidence="3">Addiction module killer protein</fullName>
    </recommendedName>
</protein>
<dbReference type="PANTHER" id="PTHR41791:SF1">
    <property type="entry name" value="SSL7039 PROTEIN"/>
    <property type="match status" value="1"/>
</dbReference>
<evidence type="ECO:0008006" key="3">
    <source>
        <dbReference type="Google" id="ProtNLM"/>
    </source>
</evidence>
<dbReference type="InterPro" id="IPR014056">
    <property type="entry name" value="TypeIITA-like_toxin_pred"/>
</dbReference>
<dbReference type="NCBIfam" id="TIGR02683">
    <property type="entry name" value="upstrm_HI1419"/>
    <property type="match status" value="1"/>
</dbReference>
<dbReference type="HOGENOM" id="CLU_152445_0_1_6"/>
<dbReference type="RefSeq" id="WP_038250298.1">
    <property type="nucleotide sequence ID" value="NZ_CAWLZI010000262.1"/>
</dbReference>
<dbReference type="Pfam" id="PF05973">
    <property type="entry name" value="Gp49"/>
    <property type="match status" value="1"/>
</dbReference>
<evidence type="ECO:0000313" key="2">
    <source>
        <dbReference type="Proteomes" id="UP000028500"/>
    </source>
</evidence>
<dbReference type="Proteomes" id="UP000028500">
    <property type="component" value="Unassembled WGS sequence"/>
</dbReference>
<dbReference type="PANTHER" id="PTHR41791">
    <property type="entry name" value="SSL7039 PROTEIN"/>
    <property type="match status" value="1"/>
</dbReference>
<reference evidence="1" key="1">
    <citation type="submission" date="2013-07" db="EMBL/GenBank/DDBJ databases">
        <title>Sub-species coevolution in mutualistic symbiosis.</title>
        <authorList>
            <person name="Murfin K."/>
            <person name="Klassen J."/>
            <person name="Lee M."/>
            <person name="Forst S."/>
            <person name="Stock P."/>
            <person name="Goodrich-Blair H."/>
        </authorList>
    </citation>
    <scope>NUCLEOTIDE SEQUENCE [LARGE SCALE GENOMIC DNA]</scope>
    <source>
        <strain evidence="1">Kraussei Quebec</strain>
    </source>
</reference>
<sequence>MITIERTQHFEKWLRSLKDRIAKAKILIRIERMEEGNFGDVEPVGGGVSELRIHYGQGYRVYFANKNNEIILLLCGGDKSSQQADIKKAKQLAKKWGF</sequence>
<dbReference type="InterPro" id="IPR009241">
    <property type="entry name" value="HigB-like"/>
</dbReference>
<proteinExistence type="predicted"/>
<evidence type="ECO:0000313" key="1">
    <source>
        <dbReference type="EMBL" id="CDH20869.1"/>
    </source>
</evidence>
<dbReference type="AlphaFoldDB" id="A0A077PM82"/>
<dbReference type="EMBL" id="CBSY010000203">
    <property type="protein sequence ID" value="CDH20869.1"/>
    <property type="molecule type" value="Genomic_DNA"/>
</dbReference>
<gene>
    <name evidence="1" type="ORF">XBKQ1_2810015</name>
</gene>
<keyword evidence="2" id="KW-1185">Reference proteome</keyword>
<organism evidence="1 2">
    <name type="scientific">Xenorhabdus bovienii str. kraussei Quebec</name>
    <dbReference type="NCBI Taxonomy" id="1398203"/>
    <lineage>
        <taxon>Bacteria</taxon>
        <taxon>Pseudomonadati</taxon>
        <taxon>Pseudomonadota</taxon>
        <taxon>Gammaproteobacteria</taxon>
        <taxon>Enterobacterales</taxon>
        <taxon>Morganellaceae</taxon>
        <taxon>Xenorhabdus</taxon>
    </lineage>
</organism>
<name>A0A077PM82_XENBV</name>
<dbReference type="PIRSF" id="PIRSF028744">
    <property type="entry name" value="Addict_mod_HI1419"/>
    <property type="match status" value="1"/>
</dbReference>
<dbReference type="OrthoDB" id="9800258at2"/>